<evidence type="ECO:0000256" key="3">
    <source>
        <dbReference type="ARBA" id="ARBA00023295"/>
    </source>
</evidence>
<gene>
    <name evidence="7" type="ORF">E2R66_08595</name>
</gene>
<evidence type="ECO:0000313" key="8">
    <source>
        <dbReference type="Proteomes" id="UP000297540"/>
    </source>
</evidence>
<reference evidence="7 8" key="1">
    <citation type="journal article" date="2017" name="Int. J. Syst. Evol. Microbiol.">
        <title>Mucilaginibacterpsychrotolerans sp. nov., isolated from peatlands.</title>
        <authorList>
            <person name="Deng Y."/>
            <person name="Shen L."/>
            <person name="Xu B."/>
            <person name="Liu Y."/>
            <person name="Gu Z."/>
            <person name="Liu H."/>
            <person name="Zhou Y."/>
        </authorList>
    </citation>
    <scope>NUCLEOTIDE SEQUENCE [LARGE SCALE GENOMIC DNA]</scope>
    <source>
        <strain evidence="7 8">NH7-4</strain>
    </source>
</reference>
<keyword evidence="2" id="KW-0378">Hydrolase</keyword>
<comment type="similarity">
    <text evidence="1">Belongs to the glycosyl hydrolase 2 family.</text>
</comment>
<feature type="domain" description="Glycoside hydrolase family 2 catalytic" evidence="5">
    <location>
        <begin position="313"/>
        <end position="465"/>
    </location>
</feature>
<dbReference type="InterPro" id="IPR006103">
    <property type="entry name" value="Glyco_hydro_2_cat"/>
</dbReference>
<evidence type="ECO:0000259" key="5">
    <source>
        <dbReference type="Pfam" id="PF02836"/>
    </source>
</evidence>
<dbReference type="InterPro" id="IPR023232">
    <property type="entry name" value="Glyco_hydro_2_AS"/>
</dbReference>
<dbReference type="PANTHER" id="PTHR42732:SF1">
    <property type="entry name" value="BETA-MANNOSIDASE"/>
    <property type="match status" value="1"/>
</dbReference>
<dbReference type="Pfam" id="PF00703">
    <property type="entry name" value="Glyco_hydro_2"/>
    <property type="match status" value="1"/>
</dbReference>
<comment type="caution">
    <text evidence="7">The sequence shown here is derived from an EMBL/GenBank/DDBJ whole genome shotgun (WGS) entry which is preliminary data.</text>
</comment>
<dbReference type="SUPFAM" id="SSF49785">
    <property type="entry name" value="Galactose-binding domain-like"/>
    <property type="match status" value="1"/>
</dbReference>
<sequence>MNLRKTYIITSYIKAIVVTILFLAGNLVCRAQNSGELERKQLFDDQWKFFLGDTASAKLRDFNDKAWRSLGLPHDWSIEGKVSPKNPTGGAGGYFPAGIGWYRKTFKAPDEWNGKKVSVYFEGVYMNAEVFINGKSLGTYRYGYSSFSYDLSPYLDFNKENVIAVRVDNSQQVNSRWYSGSGIYRHVWMIATEAVHIAHWGVAITTPAVSSKKAIVQIKTLVKNETGLPKRIVLSTPLQGAGARNAGNGEIKLELAANSEKEVAQTITVTNPQLWTPESPALYNARVQVLQNKKIVDETETGFGIRSVKFTTENGFQLNGKTVKLNGGCVHHDNGCLGAAAFDRAEERKIALLKEAGFNAVRTSHNPPSEAFLNACDRLGLLVVDESFDCWKTGKNKQDYAQYFNQWWKRDIDAMVLRDRNHPSIIIWSIGNEVVERGSPEAVETAKMLADAIKKIDTTRPVTSAIVDVGKEWATLDPLNWPTPCTG</sequence>
<evidence type="ECO:0000256" key="2">
    <source>
        <dbReference type="ARBA" id="ARBA00022801"/>
    </source>
</evidence>
<evidence type="ECO:0000256" key="1">
    <source>
        <dbReference type="ARBA" id="ARBA00007401"/>
    </source>
</evidence>
<dbReference type="SUPFAM" id="SSF49303">
    <property type="entry name" value="beta-Galactosidase/glucuronidase domain"/>
    <property type="match status" value="1"/>
</dbReference>
<protein>
    <recommendedName>
        <fullName evidence="9">Beta-galactosidase</fullName>
    </recommendedName>
</protein>
<dbReference type="InterPro" id="IPR006102">
    <property type="entry name" value="Ig-like_GH2"/>
</dbReference>
<feature type="domain" description="Glycosyl hydrolases family 2 sugar binding" evidence="6">
    <location>
        <begin position="97"/>
        <end position="190"/>
    </location>
</feature>
<dbReference type="AlphaFoldDB" id="A0A4Y8SIQ0"/>
<dbReference type="Pfam" id="PF02837">
    <property type="entry name" value="Glyco_hydro_2_N"/>
    <property type="match status" value="1"/>
</dbReference>
<dbReference type="GO" id="GO:0004553">
    <property type="term" value="F:hydrolase activity, hydrolyzing O-glycosyl compounds"/>
    <property type="evidence" value="ECO:0007669"/>
    <property type="project" value="InterPro"/>
</dbReference>
<evidence type="ECO:0000259" key="4">
    <source>
        <dbReference type="Pfam" id="PF00703"/>
    </source>
</evidence>
<dbReference type="Gene3D" id="2.60.40.10">
    <property type="entry name" value="Immunoglobulins"/>
    <property type="match status" value="1"/>
</dbReference>
<keyword evidence="8" id="KW-1185">Reference proteome</keyword>
<dbReference type="Proteomes" id="UP000297540">
    <property type="component" value="Unassembled WGS sequence"/>
</dbReference>
<feature type="domain" description="Glycoside hydrolase family 2 immunoglobulin-like beta-sandwich" evidence="4">
    <location>
        <begin position="196"/>
        <end position="306"/>
    </location>
</feature>
<name>A0A4Y8SIQ0_9SPHI</name>
<evidence type="ECO:0008006" key="9">
    <source>
        <dbReference type="Google" id="ProtNLM"/>
    </source>
</evidence>
<dbReference type="SUPFAM" id="SSF51445">
    <property type="entry name" value="(Trans)glycosidases"/>
    <property type="match status" value="1"/>
</dbReference>
<dbReference type="GO" id="GO:0005975">
    <property type="term" value="P:carbohydrate metabolic process"/>
    <property type="evidence" value="ECO:0007669"/>
    <property type="project" value="InterPro"/>
</dbReference>
<dbReference type="PRINTS" id="PR00132">
    <property type="entry name" value="GLHYDRLASE2"/>
</dbReference>
<dbReference type="InterPro" id="IPR006101">
    <property type="entry name" value="Glyco_hydro_2"/>
</dbReference>
<dbReference type="PANTHER" id="PTHR42732">
    <property type="entry name" value="BETA-GALACTOSIDASE"/>
    <property type="match status" value="1"/>
</dbReference>
<dbReference type="Pfam" id="PF02836">
    <property type="entry name" value="Glyco_hydro_2_C"/>
    <property type="match status" value="1"/>
</dbReference>
<dbReference type="InterPro" id="IPR051913">
    <property type="entry name" value="GH2_Domain-Containing"/>
</dbReference>
<dbReference type="PROSITE" id="PS00608">
    <property type="entry name" value="GLYCOSYL_HYDROL_F2_2"/>
    <property type="match status" value="1"/>
</dbReference>
<dbReference type="EMBL" id="SOZE01000006">
    <property type="protein sequence ID" value="TFF38515.1"/>
    <property type="molecule type" value="Genomic_DNA"/>
</dbReference>
<accession>A0A4Y8SIQ0</accession>
<dbReference type="InterPro" id="IPR006104">
    <property type="entry name" value="Glyco_hydro_2_N"/>
</dbReference>
<dbReference type="OrthoDB" id="9801077at2"/>
<dbReference type="Gene3D" id="2.60.120.260">
    <property type="entry name" value="Galactose-binding domain-like"/>
    <property type="match status" value="1"/>
</dbReference>
<dbReference type="InterPro" id="IPR017853">
    <property type="entry name" value="GH"/>
</dbReference>
<dbReference type="Gene3D" id="3.20.20.80">
    <property type="entry name" value="Glycosidases"/>
    <property type="match status" value="1"/>
</dbReference>
<dbReference type="RefSeq" id="WP_133228762.1">
    <property type="nucleotide sequence ID" value="NZ_SOZE01000006.1"/>
</dbReference>
<dbReference type="InterPro" id="IPR013783">
    <property type="entry name" value="Ig-like_fold"/>
</dbReference>
<organism evidence="7 8">
    <name type="scientific">Mucilaginibacter psychrotolerans</name>
    <dbReference type="NCBI Taxonomy" id="1524096"/>
    <lineage>
        <taxon>Bacteria</taxon>
        <taxon>Pseudomonadati</taxon>
        <taxon>Bacteroidota</taxon>
        <taxon>Sphingobacteriia</taxon>
        <taxon>Sphingobacteriales</taxon>
        <taxon>Sphingobacteriaceae</taxon>
        <taxon>Mucilaginibacter</taxon>
    </lineage>
</organism>
<evidence type="ECO:0000259" key="6">
    <source>
        <dbReference type="Pfam" id="PF02837"/>
    </source>
</evidence>
<keyword evidence="3" id="KW-0326">Glycosidase</keyword>
<dbReference type="InterPro" id="IPR008979">
    <property type="entry name" value="Galactose-bd-like_sf"/>
</dbReference>
<evidence type="ECO:0000313" key="7">
    <source>
        <dbReference type="EMBL" id="TFF38515.1"/>
    </source>
</evidence>
<dbReference type="InterPro" id="IPR036156">
    <property type="entry name" value="Beta-gal/glucu_dom_sf"/>
</dbReference>
<proteinExistence type="inferred from homology"/>